<dbReference type="RefSeq" id="WP_235322488.1">
    <property type="nucleotide sequence ID" value="NZ_JAFBIT010000001.1"/>
</dbReference>
<reference evidence="2 3" key="1">
    <citation type="submission" date="2020-12" db="EMBL/GenBank/DDBJ databases">
        <title>Whole genome sequences of gut porcine anaerobes.</title>
        <authorList>
            <person name="Kubasova T."/>
            <person name="Jahodarova E."/>
            <person name="Rychlik I."/>
        </authorList>
    </citation>
    <scope>NUCLEOTIDE SEQUENCE [LARGE SCALE GENOMIC DNA]</scope>
    <source>
        <strain evidence="2 3">An867</strain>
    </source>
</reference>
<name>A0ABS9CK11_9FIRM</name>
<keyword evidence="3" id="KW-1185">Reference proteome</keyword>
<feature type="signal peptide" evidence="1">
    <location>
        <begin position="1"/>
        <end position="20"/>
    </location>
</feature>
<keyword evidence="1" id="KW-0732">Signal</keyword>
<evidence type="ECO:0008006" key="4">
    <source>
        <dbReference type="Google" id="ProtNLM"/>
    </source>
</evidence>
<dbReference type="Proteomes" id="UP001299220">
    <property type="component" value="Unassembled WGS sequence"/>
</dbReference>
<feature type="chain" id="PRO_5045955455" description="Amidase domain-containing protein" evidence="1">
    <location>
        <begin position="21"/>
        <end position="250"/>
    </location>
</feature>
<evidence type="ECO:0000313" key="2">
    <source>
        <dbReference type="EMBL" id="MCF2651474.1"/>
    </source>
</evidence>
<organism evidence="2 3">
    <name type="scientific">Anaeromassilibacillus senegalensis</name>
    <dbReference type="NCBI Taxonomy" id="1673717"/>
    <lineage>
        <taxon>Bacteria</taxon>
        <taxon>Bacillati</taxon>
        <taxon>Bacillota</taxon>
        <taxon>Clostridia</taxon>
        <taxon>Eubacteriales</taxon>
        <taxon>Acutalibacteraceae</taxon>
        <taxon>Anaeromassilibacillus</taxon>
    </lineage>
</organism>
<proteinExistence type="predicted"/>
<sequence>MPACFLLIACVGSICFLAHSADAETAPAPDDVSSVVSAVPPLQSESEDETVNTGAVLAKDNTRDWKKEFYVPVLQTTAELMQHRVETQLKRLSSYFKDGSYWNHIGIDISDMSEIDRAMCVTDTPCMHTENGYDFCNIYNGVMAEYFPQYDYETQCLAYASLVSDLIFGLDAPVTEFYDFDSLHVGDHIRLVENEHSMIVTDIDWDTETLTVTEVNSDYENCQISWGRQITRSELYSMESQPLFFTRYED</sequence>
<evidence type="ECO:0000256" key="1">
    <source>
        <dbReference type="SAM" id="SignalP"/>
    </source>
</evidence>
<dbReference type="EMBL" id="JAFBIT010000001">
    <property type="protein sequence ID" value="MCF2651474.1"/>
    <property type="molecule type" value="Genomic_DNA"/>
</dbReference>
<protein>
    <recommendedName>
        <fullName evidence="4">Amidase domain-containing protein</fullName>
    </recommendedName>
</protein>
<comment type="caution">
    <text evidence="2">The sequence shown here is derived from an EMBL/GenBank/DDBJ whole genome shotgun (WGS) entry which is preliminary data.</text>
</comment>
<evidence type="ECO:0000313" key="3">
    <source>
        <dbReference type="Proteomes" id="UP001299220"/>
    </source>
</evidence>
<gene>
    <name evidence="2" type="ORF">JQM67_02480</name>
</gene>
<accession>A0ABS9CK11</accession>